<dbReference type="CDD" id="cd00130">
    <property type="entry name" value="PAS"/>
    <property type="match status" value="1"/>
</dbReference>
<dbReference type="InterPro" id="IPR036097">
    <property type="entry name" value="HisK_dim/P_sf"/>
</dbReference>
<dbReference type="EMBL" id="UOFL01000153">
    <property type="protein sequence ID" value="VAW78432.1"/>
    <property type="molecule type" value="Genomic_DNA"/>
</dbReference>
<dbReference type="SUPFAM" id="SSF55785">
    <property type="entry name" value="PYP-like sensor domain (PAS domain)"/>
    <property type="match status" value="1"/>
</dbReference>
<keyword evidence="5" id="KW-0418">Kinase</keyword>
<evidence type="ECO:0000313" key="11">
    <source>
        <dbReference type="EMBL" id="VAW78432.1"/>
    </source>
</evidence>
<dbReference type="NCBIfam" id="TIGR00229">
    <property type="entry name" value="sensory_box"/>
    <property type="match status" value="1"/>
</dbReference>
<dbReference type="Pfam" id="PF02518">
    <property type="entry name" value="HATPase_c"/>
    <property type="match status" value="1"/>
</dbReference>
<dbReference type="SMART" id="SM00388">
    <property type="entry name" value="HisKA"/>
    <property type="match status" value="1"/>
</dbReference>
<dbReference type="PROSITE" id="PS50112">
    <property type="entry name" value="PAS"/>
    <property type="match status" value="1"/>
</dbReference>
<dbReference type="SMART" id="SM00387">
    <property type="entry name" value="HATPase_c"/>
    <property type="match status" value="1"/>
</dbReference>
<evidence type="ECO:0000256" key="1">
    <source>
        <dbReference type="ARBA" id="ARBA00000085"/>
    </source>
</evidence>
<comment type="catalytic activity">
    <reaction evidence="1">
        <text>ATP + protein L-histidine = ADP + protein N-phospho-L-histidine.</text>
        <dbReference type="EC" id="2.7.13.3"/>
    </reaction>
</comment>
<dbReference type="PANTHER" id="PTHR43047">
    <property type="entry name" value="TWO-COMPONENT HISTIDINE PROTEIN KINASE"/>
    <property type="match status" value="1"/>
</dbReference>
<dbReference type="CDD" id="cd00082">
    <property type="entry name" value="HisKA"/>
    <property type="match status" value="1"/>
</dbReference>
<keyword evidence="4" id="KW-0808">Transferase</keyword>
<dbReference type="GO" id="GO:0009927">
    <property type="term" value="F:histidine phosphotransfer kinase activity"/>
    <property type="evidence" value="ECO:0007669"/>
    <property type="project" value="TreeGrafter"/>
</dbReference>
<evidence type="ECO:0000256" key="4">
    <source>
        <dbReference type="ARBA" id="ARBA00022679"/>
    </source>
</evidence>
<evidence type="ECO:0000259" key="10">
    <source>
        <dbReference type="PROSITE" id="PS50112"/>
    </source>
</evidence>
<evidence type="ECO:0000256" key="3">
    <source>
        <dbReference type="ARBA" id="ARBA00022553"/>
    </source>
</evidence>
<feature type="domain" description="Histidine kinase" evidence="8">
    <location>
        <begin position="265"/>
        <end position="485"/>
    </location>
</feature>
<dbReference type="InterPro" id="IPR036890">
    <property type="entry name" value="HATPase_C_sf"/>
</dbReference>
<dbReference type="InterPro" id="IPR003594">
    <property type="entry name" value="HATPase_dom"/>
</dbReference>
<dbReference type="InterPro" id="IPR011006">
    <property type="entry name" value="CheY-like_superfamily"/>
</dbReference>
<dbReference type="InterPro" id="IPR035965">
    <property type="entry name" value="PAS-like_dom_sf"/>
</dbReference>
<dbReference type="SUPFAM" id="SSF47384">
    <property type="entry name" value="Homodimeric domain of signal transducing histidine kinase"/>
    <property type="match status" value="1"/>
</dbReference>
<evidence type="ECO:0000256" key="5">
    <source>
        <dbReference type="ARBA" id="ARBA00022777"/>
    </source>
</evidence>
<dbReference type="Gene3D" id="3.40.50.2300">
    <property type="match status" value="1"/>
</dbReference>
<dbReference type="InterPro" id="IPR005467">
    <property type="entry name" value="His_kinase_dom"/>
</dbReference>
<dbReference type="Gene3D" id="3.30.565.10">
    <property type="entry name" value="Histidine kinase-like ATPase, C-terminal domain"/>
    <property type="match status" value="1"/>
</dbReference>
<dbReference type="AlphaFoldDB" id="A0A3B0YT29"/>
<dbReference type="SMART" id="SM00091">
    <property type="entry name" value="PAS"/>
    <property type="match status" value="1"/>
</dbReference>
<dbReference type="PANTHER" id="PTHR43047:SF72">
    <property type="entry name" value="OSMOSENSING HISTIDINE PROTEIN KINASE SLN1"/>
    <property type="match status" value="1"/>
</dbReference>
<accession>A0A3B0YT29</accession>
<dbReference type="Gene3D" id="1.10.287.130">
    <property type="match status" value="1"/>
</dbReference>
<name>A0A3B0YT29_9ZZZZ</name>
<keyword evidence="6" id="KW-0902">Two-component regulatory system</keyword>
<dbReference type="InterPro" id="IPR004358">
    <property type="entry name" value="Sig_transdc_His_kin-like_C"/>
</dbReference>
<sequence length="493" mass="54698">MEAIRVLIVEDNLADTRLIEIYLRGIESLQFDCISASCLQEARKHIMDNTFDLIFLDLGLPDGQGIDSIEHIVDLSPQSSIIVMTGIYNANLASGAINVGAQDYIVKSDANSLILERTISNAMQRSRLKRELEKTQETFHAIIETANDAIITIDSDFVIHSWNKAAQFIFGYHKDEILGQQIFLLFAKTEHNSLRQQIDSTFTTSDSNNTHLAEFSAINKTQQYFPSELSLASWQSDSQQHYSLVVRDITERHKVDVIKSEFVSTVSHELRTPLTSLLGSLKLVTSGVVCAIPTTALELLEIAQSNGDRLLHLINDILDMSKLEQGHMEFHYEEAAIVNVVEEAVTLNQAYADKYGVSIQLDDVKGDYALVCTDRLRLLQVLANILSNAAKYSPKNGIVTVCISHQGSYMRISITDKGLGIPEEFQSSIFNRFTQSDSSDTRKAGGTGLGLHITKIMVEEMGGKIGFKSVTNVATTFYIDIPEATVKAARLAK</sequence>
<evidence type="ECO:0000256" key="7">
    <source>
        <dbReference type="ARBA" id="ARBA00023136"/>
    </source>
</evidence>
<dbReference type="GO" id="GO:0005886">
    <property type="term" value="C:plasma membrane"/>
    <property type="evidence" value="ECO:0007669"/>
    <property type="project" value="TreeGrafter"/>
</dbReference>
<feature type="domain" description="Response regulatory" evidence="9">
    <location>
        <begin position="5"/>
        <end position="122"/>
    </location>
</feature>
<dbReference type="PROSITE" id="PS50109">
    <property type="entry name" value="HIS_KIN"/>
    <property type="match status" value="1"/>
</dbReference>
<keyword evidence="3" id="KW-0597">Phosphoprotein</keyword>
<dbReference type="Pfam" id="PF13426">
    <property type="entry name" value="PAS_9"/>
    <property type="match status" value="1"/>
</dbReference>
<dbReference type="EC" id="2.7.13.3" evidence="2"/>
<dbReference type="PRINTS" id="PR00344">
    <property type="entry name" value="BCTRLSENSOR"/>
</dbReference>
<dbReference type="Pfam" id="PF00072">
    <property type="entry name" value="Response_reg"/>
    <property type="match status" value="1"/>
</dbReference>
<dbReference type="InterPro" id="IPR003661">
    <property type="entry name" value="HisK_dim/P_dom"/>
</dbReference>
<organism evidence="11">
    <name type="scientific">hydrothermal vent metagenome</name>
    <dbReference type="NCBI Taxonomy" id="652676"/>
    <lineage>
        <taxon>unclassified sequences</taxon>
        <taxon>metagenomes</taxon>
        <taxon>ecological metagenomes</taxon>
    </lineage>
</organism>
<dbReference type="PROSITE" id="PS50110">
    <property type="entry name" value="RESPONSE_REGULATORY"/>
    <property type="match status" value="1"/>
</dbReference>
<protein>
    <recommendedName>
        <fullName evidence="2">histidine kinase</fullName>
        <ecNumber evidence="2">2.7.13.3</ecNumber>
    </recommendedName>
</protein>
<dbReference type="GO" id="GO:0000155">
    <property type="term" value="F:phosphorelay sensor kinase activity"/>
    <property type="evidence" value="ECO:0007669"/>
    <property type="project" value="InterPro"/>
</dbReference>
<dbReference type="SUPFAM" id="SSF52172">
    <property type="entry name" value="CheY-like"/>
    <property type="match status" value="1"/>
</dbReference>
<dbReference type="InterPro" id="IPR001789">
    <property type="entry name" value="Sig_transdc_resp-reg_receiver"/>
</dbReference>
<proteinExistence type="predicted"/>
<evidence type="ECO:0000256" key="2">
    <source>
        <dbReference type="ARBA" id="ARBA00012438"/>
    </source>
</evidence>
<dbReference type="InterPro" id="IPR000014">
    <property type="entry name" value="PAS"/>
</dbReference>
<dbReference type="Gene3D" id="3.30.450.20">
    <property type="entry name" value="PAS domain"/>
    <property type="match status" value="1"/>
</dbReference>
<evidence type="ECO:0000259" key="9">
    <source>
        <dbReference type="PROSITE" id="PS50110"/>
    </source>
</evidence>
<feature type="domain" description="PAS" evidence="10">
    <location>
        <begin position="135"/>
        <end position="205"/>
    </location>
</feature>
<dbReference type="SMART" id="SM00448">
    <property type="entry name" value="REC"/>
    <property type="match status" value="1"/>
</dbReference>
<dbReference type="FunFam" id="3.30.565.10:FF:000006">
    <property type="entry name" value="Sensor histidine kinase WalK"/>
    <property type="match status" value="1"/>
</dbReference>
<evidence type="ECO:0000259" key="8">
    <source>
        <dbReference type="PROSITE" id="PS50109"/>
    </source>
</evidence>
<dbReference type="SUPFAM" id="SSF55874">
    <property type="entry name" value="ATPase domain of HSP90 chaperone/DNA topoisomerase II/histidine kinase"/>
    <property type="match status" value="1"/>
</dbReference>
<gene>
    <name evidence="11" type="ORF">MNBD_GAMMA12-929</name>
</gene>
<dbReference type="CDD" id="cd00156">
    <property type="entry name" value="REC"/>
    <property type="match status" value="1"/>
</dbReference>
<reference evidence="11" key="1">
    <citation type="submission" date="2018-06" db="EMBL/GenBank/DDBJ databases">
        <authorList>
            <person name="Zhirakovskaya E."/>
        </authorList>
    </citation>
    <scope>NUCLEOTIDE SEQUENCE</scope>
</reference>
<evidence type="ECO:0000256" key="6">
    <source>
        <dbReference type="ARBA" id="ARBA00023012"/>
    </source>
</evidence>
<keyword evidence="7" id="KW-0472">Membrane</keyword>
<dbReference type="FunFam" id="1.10.287.130:FF:000001">
    <property type="entry name" value="Two-component sensor histidine kinase"/>
    <property type="match status" value="1"/>
</dbReference>
<dbReference type="Pfam" id="PF00512">
    <property type="entry name" value="HisKA"/>
    <property type="match status" value="1"/>
</dbReference>